<protein>
    <submittedName>
        <fullName evidence="1">Uncharacterized protein</fullName>
    </submittedName>
</protein>
<gene>
    <name evidence="1" type="ORF">K3G42_002526</name>
</gene>
<organism evidence="1 2">
    <name type="scientific">Sphaerodactylus townsendi</name>
    <dbReference type="NCBI Taxonomy" id="933632"/>
    <lineage>
        <taxon>Eukaryota</taxon>
        <taxon>Metazoa</taxon>
        <taxon>Chordata</taxon>
        <taxon>Craniata</taxon>
        <taxon>Vertebrata</taxon>
        <taxon>Euteleostomi</taxon>
        <taxon>Lepidosauria</taxon>
        <taxon>Squamata</taxon>
        <taxon>Bifurcata</taxon>
        <taxon>Gekkota</taxon>
        <taxon>Sphaerodactylidae</taxon>
        <taxon>Sphaerodactylus</taxon>
    </lineage>
</organism>
<sequence length="82" mass="9466">MKLNLAPSCCLGRATAFNSAVMDCRNRIFNGHLAAISSKRQEAELAKYMKAYHQDHQNFWIGLHDSRENFFLVHADRKLELD</sequence>
<keyword evidence="2" id="KW-1185">Reference proteome</keyword>
<comment type="caution">
    <text evidence="1">The sequence shown here is derived from an EMBL/GenBank/DDBJ whole genome shotgun (WGS) entry which is preliminary data.</text>
</comment>
<reference evidence="1" key="1">
    <citation type="submission" date="2021-08" db="EMBL/GenBank/DDBJ databases">
        <title>The first chromosome-level gecko genome reveals the dynamic sex chromosomes of Neotropical dwarf geckos (Sphaerodactylidae: Sphaerodactylus).</title>
        <authorList>
            <person name="Pinto B.J."/>
            <person name="Keating S.E."/>
            <person name="Gamble T."/>
        </authorList>
    </citation>
    <scope>NUCLEOTIDE SEQUENCE</scope>
    <source>
        <strain evidence="1">TG3544</strain>
    </source>
</reference>
<evidence type="ECO:0000313" key="2">
    <source>
        <dbReference type="Proteomes" id="UP000827872"/>
    </source>
</evidence>
<evidence type="ECO:0000313" key="1">
    <source>
        <dbReference type="EMBL" id="KAH8006341.1"/>
    </source>
</evidence>
<name>A0ACB8FLQ8_9SAUR</name>
<dbReference type="EMBL" id="CM037619">
    <property type="protein sequence ID" value="KAH8006341.1"/>
    <property type="molecule type" value="Genomic_DNA"/>
</dbReference>
<accession>A0ACB8FLQ8</accession>
<dbReference type="Proteomes" id="UP000827872">
    <property type="component" value="Linkage Group LG06"/>
</dbReference>
<proteinExistence type="predicted"/>